<dbReference type="InterPro" id="IPR036724">
    <property type="entry name" value="Cobalamin-bd_sf"/>
</dbReference>
<dbReference type="Proteomes" id="UP000293671">
    <property type="component" value="Unassembled WGS sequence"/>
</dbReference>
<organism evidence="3 4">
    <name type="scientific">Rivibacter subsaxonicus</name>
    <dbReference type="NCBI Taxonomy" id="457575"/>
    <lineage>
        <taxon>Bacteria</taxon>
        <taxon>Pseudomonadati</taxon>
        <taxon>Pseudomonadota</taxon>
        <taxon>Betaproteobacteria</taxon>
        <taxon>Burkholderiales</taxon>
        <taxon>Rivibacter</taxon>
    </lineage>
</organism>
<dbReference type="SMART" id="SM00422">
    <property type="entry name" value="HTH_MERR"/>
    <property type="match status" value="1"/>
</dbReference>
<dbReference type="InterPro" id="IPR003759">
    <property type="entry name" value="Cbl-bd_cap"/>
</dbReference>
<dbReference type="SUPFAM" id="SSF46955">
    <property type="entry name" value="Putative DNA-binding domain"/>
    <property type="match status" value="1"/>
</dbReference>
<reference evidence="3 4" key="1">
    <citation type="submission" date="2019-02" db="EMBL/GenBank/DDBJ databases">
        <title>Genomic Encyclopedia of Type Strains, Phase IV (KMG-IV): sequencing the most valuable type-strain genomes for metagenomic binning, comparative biology and taxonomic classification.</title>
        <authorList>
            <person name="Goeker M."/>
        </authorList>
    </citation>
    <scope>NUCLEOTIDE SEQUENCE [LARGE SCALE GENOMIC DNA]</scope>
    <source>
        <strain evidence="3 4">DSM 19570</strain>
    </source>
</reference>
<dbReference type="CDD" id="cd02065">
    <property type="entry name" value="B12-binding_like"/>
    <property type="match status" value="1"/>
</dbReference>
<keyword evidence="4" id="KW-1185">Reference proteome</keyword>
<dbReference type="Gene3D" id="3.40.50.280">
    <property type="entry name" value="Cobalamin-binding domain"/>
    <property type="match status" value="1"/>
</dbReference>
<dbReference type="Gene3D" id="1.10.1660.10">
    <property type="match status" value="1"/>
</dbReference>
<proteinExistence type="predicted"/>
<dbReference type="EMBL" id="SHKP01000005">
    <property type="protein sequence ID" value="RZU00645.1"/>
    <property type="molecule type" value="Genomic_DNA"/>
</dbReference>
<dbReference type="InterPro" id="IPR006158">
    <property type="entry name" value="Cobalamin-bd"/>
</dbReference>
<sequence>MNDRRSARPITLSIAAVERDTGLSKDTLRVWERRYGFPQPARDDFGERVYPIEQVEKLRTIKRLLNGGHRPGRIVAMPIDDLQRLADSCNPAPPRSAPDAAAPDLRDYIELIRSHDVDSLRRALSQSLLRIGLGRFVVEVIAPLNLLVGDSWMRGHLEIFEEHLYTESIHVVLRSAIASVPSADVGDRPRVLLTTFPNEPHGIGLLMAETLFVLEGARCVSLGTQTPIWDIALAATALRADIVALSFTSVLTPTLVHEGLAELRDKLPRSVELWAGGAAPVLHRRPVADVLALDALEAVGPEVRRWRAERG</sequence>
<dbReference type="PROSITE" id="PS51332">
    <property type="entry name" value="B12_BINDING"/>
    <property type="match status" value="1"/>
</dbReference>
<gene>
    <name evidence="3" type="ORF">EV670_1356</name>
</gene>
<dbReference type="InterPro" id="IPR036594">
    <property type="entry name" value="Meth_synthase_dom"/>
</dbReference>
<keyword evidence="3" id="KW-0238">DNA-binding</keyword>
<evidence type="ECO:0000259" key="2">
    <source>
        <dbReference type="PROSITE" id="PS51332"/>
    </source>
</evidence>
<dbReference type="CDD" id="cd01104">
    <property type="entry name" value="HTH_MlrA-CarA"/>
    <property type="match status" value="1"/>
</dbReference>
<evidence type="ECO:0000313" key="4">
    <source>
        <dbReference type="Proteomes" id="UP000293671"/>
    </source>
</evidence>
<dbReference type="PROSITE" id="PS50937">
    <property type="entry name" value="HTH_MERR_2"/>
    <property type="match status" value="1"/>
</dbReference>
<dbReference type="InterPro" id="IPR009061">
    <property type="entry name" value="DNA-bd_dom_put_sf"/>
</dbReference>
<dbReference type="Gene3D" id="1.10.1240.10">
    <property type="entry name" value="Methionine synthase domain"/>
    <property type="match status" value="1"/>
</dbReference>
<accession>A0A4Q7VVW4</accession>
<comment type="caution">
    <text evidence="3">The sequence shown here is derived from an EMBL/GenBank/DDBJ whole genome shotgun (WGS) entry which is preliminary data.</text>
</comment>
<evidence type="ECO:0000313" key="3">
    <source>
        <dbReference type="EMBL" id="RZU00645.1"/>
    </source>
</evidence>
<dbReference type="GO" id="GO:0031419">
    <property type="term" value="F:cobalamin binding"/>
    <property type="evidence" value="ECO:0007669"/>
    <property type="project" value="InterPro"/>
</dbReference>
<dbReference type="AlphaFoldDB" id="A0A4Q7VVW4"/>
<dbReference type="Pfam" id="PF13411">
    <property type="entry name" value="MerR_1"/>
    <property type="match status" value="1"/>
</dbReference>
<dbReference type="Pfam" id="PF02607">
    <property type="entry name" value="B12-binding_2"/>
    <property type="match status" value="1"/>
</dbReference>
<name>A0A4Q7VVW4_9BURK</name>
<feature type="domain" description="HTH merR-type" evidence="1">
    <location>
        <begin position="11"/>
        <end position="88"/>
    </location>
</feature>
<dbReference type="RefSeq" id="WP_130431088.1">
    <property type="nucleotide sequence ID" value="NZ_SHKP01000005.1"/>
</dbReference>
<feature type="domain" description="B12-binding" evidence="2">
    <location>
        <begin position="188"/>
        <end position="311"/>
    </location>
</feature>
<protein>
    <submittedName>
        <fullName evidence="3">DNA-binding transcriptional MerR regulator</fullName>
    </submittedName>
</protein>
<dbReference type="GO" id="GO:0046872">
    <property type="term" value="F:metal ion binding"/>
    <property type="evidence" value="ECO:0007669"/>
    <property type="project" value="InterPro"/>
</dbReference>
<dbReference type="InterPro" id="IPR000551">
    <property type="entry name" value="MerR-type_HTH_dom"/>
</dbReference>
<dbReference type="SUPFAM" id="SSF52242">
    <property type="entry name" value="Cobalamin (vitamin B12)-binding domain"/>
    <property type="match status" value="1"/>
</dbReference>
<dbReference type="OrthoDB" id="9800334at2"/>
<dbReference type="GO" id="GO:0003677">
    <property type="term" value="F:DNA binding"/>
    <property type="evidence" value="ECO:0007669"/>
    <property type="project" value="UniProtKB-KW"/>
</dbReference>
<evidence type="ECO:0000259" key="1">
    <source>
        <dbReference type="PROSITE" id="PS50937"/>
    </source>
</evidence>
<dbReference type="GO" id="GO:0006355">
    <property type="term" value="P:regulation of DNA-templated transcription"/>
    <property type="evidence" value="ECO:0007669"/>
    <property type="project" value="InterPro"/>
</dbReference>